<keyword evidence="5" id="KW-0676">Redox-active center</keyword>
<evidence type="ECO:0000256" key="1">
    <source>
        <dbReference type="ARBA" id="ARBA00008987"/>
    </source>
</evidence>
<protein>
    <recommendedName>
        <fullName evidence="3">Thioredoxin</fullName>
    </recommendedName>
</protein>
<dbReference type="CDD" id="cd02947">
    <property type="entry name" value="TRX_family"/>
    <property type="match status" value="1"/>
</dbReference>
<dbReference type="PANTHER" id="PTHR46115">
    <property type="entry name" value="THIOREDOXIN-LIKE PROTEIN 1"/>
    <property type="match status" value="1"/>
</dbReference>
<dbReference type="NCBIfam" id="TIGR01068">
    <property type="entry name" value="thioredoxin"/>
    <property type="match status" value="1"/>
</dbReference>
<name>A0A319D3C8_9EURO</name>
<reference evidence="7 8" key="1">
    <citation type="submission" date="2018-02" db="EMBL/GenBank/DDBJ databases">
        <title>The genomes of Aspergillus section Nigri reveals drivers in fungal speciation.</title>
        <authorList>
            <consortium name="DOE Joint Genome Institute"/>
            <person name="Vesth T.C."/>
            <person name="Nybo J."/>
            <person name="Theobald S."/>
            <person name="Brandl J."/>
            <person name="Frisvad J.C."/>
            <person name="Nielsen K.F."/>
            <person name="Lyhne E.K."/>
            <person name="Kogle M.E."/>
            <person name="Kuo A."/>
            <person name="Riley R."/>
            <person name="Clum A."/>
            <person name="Nolan M."/>
            <person name="Lipzen A."/>
            <person name="Salamov A."/>
            <person name="Henrissat B."/>
            <person name="Wiebenga A."/>
            <person name="De vries R.P."/>
            <person name="Grigoriev I.V."/>
            <person name="Mortensen U.H."/>
            <person name="Andersen M.R."/>
            <person name="Baker S.E."/>
        </authorList>
    </citation>
    <scope>NUCLEOTIDE SEQUENCE [LARGE SCALE GENOMIC DNA]</scope>
    <source>
        <strain evidence="7 8">CBS 707.79</strain>
    </source>
</reference>
<feature type="site" description="Deprotonates C-terminal active site Cys" evidence="4">
    <location>
        <position position="29"/>
    </location>
</feature>
<dbReference type="EMBL" id="KZ825934">
    <property type="protein sequence ID" value="PYH91764.1"/>
    <property type="molecule type" value="Genomic_DNA"/>
</dbReference>
<evidence type="ECO:0000313" key="8">
    <source>
        <dbReference type="Proteomes" id="UP000247810"/>
    </source>
</evidence>
<evidence type="ECO:0000256" key="5">
    <source>
        <dbReference type="PIRSR" id="PIRSR000077-4"/>
    </source>
</evidence>
<dbReference type="Gene3D" id="3.40.30.10">
    <property type="entry name" value="Glutaredoxin"/>
    <property type="match status" value="1"/>
</dbReference>
<accession>A0A319D3C8</accession>
<proteinExistence type="inferred from homology"/>
<dbReference type="InterPro" id="IPR036249">
    <property type="entry name" value="Thioredoxin-like_sf"/>
</dbReference>
<dbReference type="Pfam" id="PF00085">
    <property type="entry name" value="Thioredoxin"/>
    <property type="match status" value="1"/>
</dbReference>
<evidence type="ECO:0000256" key="3">
    <source>
        <dbReference type="PIRNR" id="PIRNR000077"/>
    </source>
</evidence>
<dbReference type="AlphaFoldDB" id="A0A319D3C8"/>
<dbReference type="PIRSF" id="PIRSF000077">
    <property type="entry name" value="Thioredoxin"/>
    <property type="match status" value="1"/>
</dbReference>
<dbReference type="OrthoDB" id="10263751at2759"/>
<dbReference type="PROSITE" id="PS51352">
    <property type="entry name" value="THIOREDOXIN_2"/>
    <property type="match status" value="1"/>
</dbReference>
<dbReference type="GO" id="GO:0015035">
    <property type="term" value="F:protein-disulfide reductase activity"/>
    <property type="evidence" value="ECO:0007669"/>
    <property type="project" value="InterPro"/>
</dbReference>
<gene>
    <name evidence="7" type="ORF">BO71DRAFT_384883</name>
</gene>
<dbReference type="Proteomes" id="UP000247810">
    <property type="component" value="Unassembled WGS sequence"/>
</dbReference>
<evidence type="ECO:0000256" key="4">
    <source>
        <dbReference type="PIRSR" id="PIRSR000077-1"/>
    </source>
</evidence>
<feature type="site" description="Contributes to redox potential value" evidence="4">
    <location>
        <position position="37"/>
    </location>
</feature>
<dbReference type="InterPro" id="IPR005746">
    <property type="entry name" value="Thioredoxin"/>
</dbReference>
<sequence length="109" mass="11704">MSHGNVISITSKAEFQEKVLNSQDAVVVDCFATWCGPCKAIAPKVAQFSEAYPTAKFYQIDVDDLSEVAAELGVRAMPTFILFKDGEKVDDVVGANPPALEAKIKALIA</sequence>
<dbReference type="InterPro" id="IPR017937">
    <property type="entry name" value="Thioredoxin_CS"/>
</dbReference>
<evidence type="ECO:0000259" key="6">
    <source>
        <dbReference type="PROSITE" id="PS51352"/>
    </source>
</evidence>
<feature type="active site" description="Nucleophile" evidence="4">
    <location>
        <position position="38"/>
    </location>
</feature>
<evidence type="ECO:0000256" key="2">
    <source>
        <dbReference type="ARBA" id="ARBA00023157"/>
    </source>
</evidence>
<keyword evidence="8" id="KW-1185">Reference proteome</keyword>
<dbReference type="InterPro" id="IPR013766">
    <property type="entry name" value="Thioredoxin_domain"/>
</dbReference>
<dbReference type="SUPFAM" id="SSF52833">
    <property type="entry name" value="Thioredoxin-like"/>
    <property type="match status" value="1"/>
</dbReference>
<comment type="similarity">
    <text evidence="1 3">Belongs to the thioredoxin family.</text>
</comment>
<feature type="active site" description="Nucleophile" evidence="4">
    <location>
        <position position="35"/>
    </location>
</feature>
<feature type="site" description="Contributes to redox potential value" evidence="4">
    <location>
        <position position="36"/>
    </location>
</feature>
<feature type="disulfide bond" description="Redox-active" evidence="5">
    <location>
        <begin position="35"/>
        <end position="38"/>
    </location>
</feature>
<feature type="domain" description="Thioredoxin" evidence="6">
    <location>
        <begin position="1"/>
        <end position="109"/>
    </location>
</feature>
<organism evidence="7 8">
    <name type="scientific">Aspergillus ellipticus CBS 707.79</name>
    <dbReference type="NCBI Taxonomy" id="1448320"/>
    <lineage>
        <taxon>Eukaryota</taxon>
        <taxon>Fungi</taxon>
        <taxon>Dikarya</taxon>
        <taxon>Ascomycota</taxon>
        <taxon>Pezizomycotina</taxon>
        <taxon>Eurotiomycetes</taxon>
        <taxon>Eurotiomycetidae</taxon>
        <taxon>Eurotiales</taxon>
        <taxon>Aspergillaceae</taxon>
        <taxon>Aspergillus</taxon>
        <taxon>Aspergillus subgen. Circumdati</taxon>
    </lineage>
</organism>
<dbReference type="FunFam" id="3.40.30.10:FF:000245">
    <property type="entry name" value="Thioredoxin"/>
    <property type="match status" value="1"/>
</dbReference>
<dbReference type="PRINTS" id="PR00421">
    <property type="entry name" value="THIOREDOXIN"/>
</dbReference>
<evidence type="ECO:0000313" key="7">
    <source>
        <dbReference type="EMBL" id="PYH91764.1"/>
    </source>
</evidence>
<keyword evidence="2 5" id="KW-1015">Disulfide bond</keyword>
<dbReference type="PROSITE" id="PS00194">
    <property type="entry name" value="THIOREDOXIN_1"/>
    <property type="match status" value="1"/>
</dbReference>
<dbReference type="STRING" id="1448320.A0A319D3C8"/>
<dbReference type="VEuPathDB" id="FungiDB:BO71DRAFT_384883"/>